<protein>
    <submittedName>
        <fullName evidence="1">Chromosome 1, complete genome</fullName>
    </submittedName>
</protein>
<evidence type="ECO:0000313" key="2">
    <source>
        <dbReference type="Proteomes" id="UP000070720"/>
    </source>
</evidence>
<sequence length="94" mass="10678">MVDNPIHGRGKGTLNENFALGASASISSVNEFPHRVLQSLQNPQWSVLAQVHRILLFLFWSLNSADFFLQFFLKKTFLITHSICKDLNIRASAY</sequence>
<keyword evidence="2" id="KW-1185">Reference proteome</keyword>
<name>A0A1C3YHK8_GIBZE</name>
<organism evidence="1 2">
    <name type="scientific">Gibberella zeae (strain ATCC MYA-4620 / CBS 123657 / FGSC 9075 / NRRL 31084 / PH-1)</name>
    <name type="common">Wheat head blight fungus</name>
    <name type="synonym">Fusarium graminearum</name>
    <dbReference type="NCBI Taxonomy" id="229533"/>
    <lineage>
        <taxon>Eukaryota</taxon>
        <taxon>Fungi</taxon>
        <taxon>Dikarya</taxon>
        <taxon>Ascomycota</taxon>
        <taxon>Pezizomycotina</taxon>
        <taxon>Sordariomycetes</taxon>
        <taxon>Hypocreomycetidae</taxon>
        <taxon>Hypocreales</taxon>
        <taxon>Nectriaceae</taxon>
        <taxon>Fusarium</taxon>
    </lineage>
</organism>
<accession>A0A1C3YHK8</accession>
<dbReference type="AlphaFoldDB" id="A0A1C3YHK8"/>
<reference evidence="1 2" key="3">
    <citation type="journal article" date="2015" name="BMC Genomics">
        <title>The completed genome sequence of the pathogenic ascomycete fungus Fusarium graminearum.</title>
        <authorList>
            <person name="King R."/>
            <person name="Urban M."/>
            <person name="Hammond-Kosack M.C."/>
            <person name="Hassani-Pak K."/>
            <person name="Hammond-Kosack K.E."/>
        </authorList>
    </citation>
    <scope>NUCLEOTIDE SEQUENCE [LARGE SCALE GENOMIC DNA]</scope>
    <source>
        <strain evidence="2">ATCC MYA-4620 / CBS 123657 / FGSC 9075 / NRRL 31084 / PH-1</strain>
    </source>
</reference>
<dbReference type="EMBL" id="HG970332">
    <property type="protein sequence ID" value="SCB64037.1"/>
    <property type="molecule type" value="Genomic_DNA"/>
</dbReference>
<evidence type="ECO:0000313" key="1">
    <source>
        <dbReference type="EMBL" id="SCB64037.1"/>
    </source>
</evidence>
<dbReference type="Proteomes" id="UP000070720">
    <property type="component" value="Chromosome 1"/>
</dbReference>
<dbReference type="VEuPathDB" id="FungiDB:FGRAMPH1_01G00891"/>
<reference evidence="2" key="2">
    <citation type="journal article" date="2010" name="Nature">
        <title>Comparative genomics reveals mobile pathogenicity chromosomes in Fusarium.</title>
        <authorList>
            <person name="Ma L.J."/>
            <person name="van der Does H.C."/>
            <person name="Borkovich K.A."/>
            <person name="Coleman J.J."/>
            <person name="Daboussi M.J."/>
            <person name="Di Pietro A."/>
            <person name="Dufresne M."/>
            <person name="Freitag M."/>
            <person name="Grabherr M."/>
            <person name="Henrissat B."/>
            <person name="Houterman P.M."/>
            <person name="Kang S."/>
            <person name="Shim W.B."/>
            <person name="Woloshuk C."/>
            <person name="Xie X."/>
            <person name="Xu J.R."/>
            <person name="Antoniw J."/>
            <person name="Baker S.E."/>
            <person name="Bluhm B.H."/>
            <person name="Breakspear A."/>
            <person name="Brown D.W."/>
            <person name="Butchko R.A."/>
            <person name="Chapman S."/>
            <person name="Coulson R."/>
            <person name="Coutinho P.M."/>
            <person name="Danchin E.G."/>
            <person name="Diener A."/>
            <person name="Gale L.R."/>
            <person name="Gardiner D.M."/>
            <person name="Goff S."/>
            <person name="Hammond-Kosack K.E."/>
            <person name="Hilburn K."/>
            <person name="Hua-Van A."/>
            <person name="Jonkers W."/>
            <person name="Kazan K."/>
            <person name="Kodira C.D."/>
            <person name="Koehrsen M."/>
            <person name="Kumar L."/>
            <person name="Lee Y.H."/>
            <person name="Li L."/>
            <person name="Manners J.M."/>
            <person name="Miranda-Saavedra D."/>
            <person name="Mukherjee M."/>
            <person name="Park G."/>
            <person name="Park J."/>
            <person name="Park S.Y."/>
            <person name="Proctor R.H."/>
            <person name="Regev A."/>
            <person name="Ruiz-Roldan M.C."/>
            <person name="Sain D."/>
            <person name="Sakthikumar S."/>
            <person name="Sykes S."/>
            <person name="Schwartz D.C."/>
            <person name="Turgeon B.G."/>
            <person name="Wapinski I."/>
            <person name="Yoder O."/>
            <person name="Young S."/>
            <person name="Zeng Q."/>
            <person name="Zhou S."/>
            <person name="Galagan J."/>
            <person name="Cuomo C.A."/>
            <person name="Kistler H.C."/>
            <person name="Rep M."/>
        </authorList>
    </citation>
    <scope>GENOME REANNOTATION</scope>
    <source>
        <strain evidence="2">ATCC MYA-4620 / CBS 123657 / FGSC 9075 / NRRL 31084 / PH-1</strain>
    </source>
</reference>
<gene>
    <name evidence="1" type="ORF">FGRAMPH1_01T00891</name>
</gene>
<reference evidence="2" key="1">
    <citation type="journal article" date="2007" name="Science">
        <title>The Fusarium graminearum genome reveals a link between localized polymorphism and pathogen specialization.</title>
        <authorList>
            <person name="Cuomo C.A."/>
            <person name="Gueldener U."/>
            <person name="Xu J.-R."/>
            <person name="Trail F."/>
            <person name="Turgeon B.G."/>
            <person name="Di Pietro A."/>
            <person name="Walton J.D."/>
            <person name="Ma L.-J."/>
            <person name="Baker S.E."/>
            <person name="Rep M."/>
            <person name="Adam G."/>
            <person name="Antoniw J."/>
            <person name="Baldwin T."/>
            <person name="Calvo S.E."/>
            <person name="Chang Y.-L."/>
            <person name="DeCaprio D."/>
            <person name="Gale L.R."/>
            <person name="Gnerre S."/>
            <person name="Goswami R.S."/>
            <person name="Hammond-Kosack K."/>
            <person name="Harris L.J."/>
            <person name="Hilburn K."/>
            <person name="Kennell J.C."/>
            <person name="Kroken S."/>
            <person name="Magnuson J.K."/>
            <person name="Mannhaupt G."/>
            <person name="Mauceli E.W."/>
            <person name="Mewes H.-W."/>
            <person name="Mitterbauer R."/>
            <person name="Muehlbauer G."/>
            <person name="Muensterkoetter M."/>
            <person name="Nelson D."/>
            <person name="O'Donnell K."/>
            <person name="Ouellet T."/>
            <person name="Qi W."/>
            <person name="Quesneville H."/>
            <person name="Roncero M.I.G."/>
            <person name="Seong K.-Y."/>
            <person name="Tetko I.V."/>
            <person name="Urban M."/>
            <person name="Waalwijk C."/>
            <person name="Ward T.J."/>
            <person name="Yao J."/>
            <person name="Birren B.W."/>
            <person name="Kistler H.C."/>
        </authorList>
    </citation>
    <scope>NUCLEOTIDE SEQUENCE [LARGE SCALE GENOMIC DNA]</scope>
    <source>
        <strain evidence="2">ATCC MYA-4620 / CBS 123657 / FGSC 9075 / NRRL 31084 / PH-1</strain>
    </source>
</reference>
<proteinExistence type="predicted"/>
<dbReference type="InParanoid" id="A0A1C3YHK8"/>